<feature type="transmembrane region" description="Helical" evidence="8">
    <location>
        <begin position="164"/>
        <end position="182"/>
    </location>
</feature>
<sequence>MINNTYSQYITKESKWDISLYIPALQWFFIALIIRLIALIIIHFYSIQAGFNGFIPMSSGGDDKYYYDVAKSMLNGNIPTTLPNYYPYFLTFLFFIFSPSLFLGQLANVLFSSITVYFGVLITREVSESTKNQYDLRNPVNIAGFLLSFYPSSIFYSTQLLKDPMLIMIGIISLYLLIRLFNNFKMKNLVMLIFTLIILSLLRGYTMLAILIASFIYILFSNRISFKYIIALLVLFATIPMIFGYGIFGLNFINNILNPKKLSTIRDTVYSIGGSAAGIKIDFSSIYGFIFTYGYSFITAMFGPLPWQIENLTIAIGLIDAIIVWVLIPKFIKGVKNIFDRRNITIKELVFLFSFILIAAIALFSDNIGANTRLRMLAWDAFFIYAASLYNLKSSKKSIKNENVNGDI</sequence>
<dbReference type="PANTHER" id="PTHR33908:SF11">
    <property type="entry name" value="MEMBRANE PROTEIN"/>
    <property type="match status" value="1"/>
</dbReference>
<protein>
    <recommendedName>
        <fullName evidence="11">Glycosyltransferase RgtA/B/C/D-like domain-containing protein</fullName>
    </recommendedName>
</protein>
<dbReference type="InterPro" id="IPR050297">
    <property type="entry name" value="LipidA_mod_glycosyltrf_83"/>
</dbReference>
<dbReference type="PANTHER" id="PTHR33908">
    <property type="entry name" value="MANNOSYLTRANSFERASE YKCB-RELATED"/>
    <property type="match status" value="1"/>
</dbReference>
<evidence type="ECO:0000256" key="2">
    <source>
        <dbReference type="ARBA" id="ARBA00022475"/>
    </source>
</evidence>
<dbReference type="AlphaFoldDB" id="D9TMG5"/>
<name>D9TMG5_THETC</name>
<feature type="transmembrane region" description="Helical" evidence="8">
    <location>
        <begin position="226"/>
        <end position="253"/>
    </location>
</feature>
<dbReference type="EMBL" id="CP002171">
    <property type="protein sequence ID" value="ADL68453.1"/>
    <property type="molecule type" value="Genomic_DNA"/>
</dbReference>
<keyword evidence="3" id="KW-0328">Glycosyltransferase</keyword>
<dbReference type="GO" id="GO:0005886">
    <property type="term" value="C:plasma membrane"/>
    <property type="evidence" value="ECO:0007669"/>
    <property type="project" value="UniProtKB-SubCell"/>
</dbReference>
<accession>D9TMG5</accession>
<evidence type="ECO:0000313" key="9">
    <source>
        <dbReference type="EMBL" id="ADL68453.1"/>
    </source>
</evidence>
<evidence type="ECO:0008006" key="11">
    <source>
        <dbReference type="Google" id="ProtNLM"/>
    </source>
</evidence>
<dbReference type="GO" id="GO:0009103">
    <property type="term" value="P:lipopolysaccharide biosynthetic process"/>
    <property type="evidence" value="ECO:0007669"/>
    <property type="project" value="UniProtKB-ARBA"/>
</dbReference>
<keyword evidence="7 8" id="KW-0472">Membrane</keyword>
<keyword evidence="2" id="KW-1003">Cell membrane</keyword>
<comment type="subcellular location">
    <subcellularLocation>
        <location evidence="1">Cell membrane</location>
        <topology evidence="1">Multi-pass membrane protein</topology>
    </subcellularLocation>
</comment>
<gene>
    <name evidence="9" type="ordered locus">Tthe_0916</name>
</gene>
<evidence type="ECO:0000256" key="6">
    <source>
        <dbReference type="ARBA" id="ARBA00022989"/>
    </source>
</evidence>
<evidence type="ECO:0000256" key="8">
    <source>
        <dbReference type="SAM" id="Phobius"/>
    </source>
</evidence>
<evidence type="ECO:0000256" key="1">
    <source>
        <dbReference type="ARBA" id="ARBA00004651"/>
    </source>
</evidence>
<evidence type="ECO:0000256" key="4">
    <source>
        <dbReference type="ARBA" id="ARBA00022679"/>
    </source>
</evidence>
<keyword evidence="4" id="KW-0808">Transferase</keyword>
<keyword evidence="5 8" id="KW-0812">Transmembrane</keyword>
<dbReference type="Proteomes" id="UP000001626">
    <property type="component" value="Chromosome"/>
</dbReference>
<evidence type="ECO:0000256" key="3">
    <source>
        <dbReference type="ARBA" id="ARBA00022676"/>
    </source>
</evidence>
<reference evidence="9 10" key="1">
    <citation type="submission" date="2010-08" db="EMBL/GenBank/DDBJ databases">
        <title>Complete sequence of Thermoanaerobacterium thermosaccharolyticum DSM 571.</title>
        <authorList>
            <consortium name="US DOE Joint Genome Institute"/>
            <person name="Lucas S."/>
            <person name="Copeland A."/>
            <person name="Lapidus A."/>
            <person name="Cheng J.-F."/>
            <person name="Bruce D."/>
            <person name="Goodwin L."/>
            <person name="Pitluck S."/>
            <person name="Teshima H."/>
            <person name="Detter J.C."/>
            <person name="Han C."/>
            <person name="Tapia R."/>
            <person name="Land M."/>
            <person name="Hauser L."/>
            <person name="Chang Y.-J."/>
            <person name="Jeffries C."/>
            <person name="Kyrpides N."/>
            <person name="Ivanova N."/>
            <person name="Mikhailova N."/>
            <person name="Hemme C.L."/>
            <person name="Woyke T."/>
        </authorList>
    </citation>
    <scope>NUCLEOTIDE SEQUENCE [LARGE SCALE GENOMIC DNA]</scope>
    <source>
        <strain evidence="10">ATCC 7956 / DSM 571 / NCIMB 9385 / NCA 3814 / NCTC 13789 / WDCM 00135 / 2032</strain>
    </source>
</reference>
<dbReference type="OrthoDB" id="2162143at2"/>
<feature type="transmembrane region" description="Helical" evidence="8">
    <location>
        <begin position="344"/>
        <end position="364"/>
    </location>
</feature>
<dbReference type="STRING" id="580327.Tthe_0916"/>
<feature type="transmembrane region" description="Helical" evidence="8">
    <location>
        <begin position="85"/>
        <end position="118"/>
    </location>
</feature>
<feature type="transmembrane region" description="Helical" evidence="8">
    <location>
        <begin position="376"/>
        <end position="392"/>
    </location>
</feature>
<feature type="transmembrane region" description="Helical" evidence="8">
    <location>
        <begin position="312"/>
        <end position="332"/>
    </location>
</feature>
<keyword evidence="10" id="KW-1185">Reference proteome</keyword>
<dbReference type="RefSeq" id="WP_013297422.1">
    <property type="nucleotide sequence ID" value="NC_014410.1"/>
</dbReference>
<evidence type="ECO:0000256" key="5">
    <source>
        <dbReference type="ARBA" id="ARBA00022692"/>
    </source>
</evidence>
<organism evidence="9 10">
    <name type="scientific">Thermoanaerobacterium thermosaccharolyticum (strain ATCC 7956 / DSM 571 / NCIMB 9385 / NCA 3814 / NCTC 13789 / WDCM 00135 / 2032)</name>
    <name type="common">Clostridium thermosaccharolyticum</name>
    <dbReference type="NCBI Taxonomy" id="580327"/>
    <lineage>
        <taxon>Bacteria</taxon>
        <taxon>Bacillati</taxon>
        <taxon>Bacillota</taxon>
        <taxon>Clostridia</taxon>
        <taxon>Thermoanaerobacterales</taxon>
        <taxon>Thermoanaerobacteraceae</taxon>
        <taxon>Thermoanaerobacterium</taxon>
    </lineage>
</organism>
<evidence type="ECO:0000256" key="7">
    <source>
        <dbReference type="ARBA" id="ARBA00023136"/>
    </source>
</evidence>
<keyword evidence="6 8" id="KW-1133">Transmembrane helix</keyword>
<dbReference type="eggNOG" id="COG1807">
    <property type="taxonomic scope" value="Bacteria"/>
</dbReference>
<feature type="transmembrane region" description="Helical" evidence="8">
    <location>
        <begin position="189"/>
        <end position="220"/>
    </location>
</feature>
<evidence type="ECO:0000313" key="10">
    <source>
        <dbReference type="Proteomes" id="UP000001626"/>
    </source>
</evidence>
<proteinExistence type="predicted"/>
<dbReference type="KEGG" id="ttm:Tthe_0916"/>
<dbReference type="GO" id="GO:0016763">
    <property type="term" value="F:pentosyltransferase activity"/>
    <property type="evidence" value="ECO:0007669"/>
    <property type="project" value="TreeGrafter"/>
</dbReference>
<dbReference type="HOGENOM" id="CLU_674284_0_0_9"/>
<feature type="transmembrane region" description="Helical" evidence="8">
    <location>
        <begin position="20"/>
        <end position="45"/>
    </location>
</feature>
<feature type="transmembrane region" description="Helical" evidence="8">
    <location>
        <begin position="139"/>
        <end position="158"/>
    </location>
</feature>
<dbReference type="GeneID" id="93863781"/>